<protein>
    <submittedName>
        <fullName evidence="2">Uncharacterized protein</fullName>
    </submittedName>
</protein>
<sequence>MPDTGANSQINAPCIAAGTSGTNVSAALTASGLADEPGSVMVNDVTINTRGDDNAMGAIAVLNDTITLNGGTITTTGNWISSPPSPTDIPVERQPGHTFQVS</sequence>
<dbReference type="Proteomes" id="UP000326018">
    <property type="component" value="Unassembled WGS sequence"/>
</dbReference>
<accession>A0A5E6ZI34</accession>
<proteinExistence type="predicted"/>
<evidence type="ECO:0000256" key="1">
    <source>
        <dbReference type="SAM" id="MobiDB-lite"/>
    </source>
</evidence>
<dbReference type="AlphaFoldDB" id="A0A5E6ZI34"/>
<evidence type="ECO:0000313" key="2">
    <source>
        <dbReference type="EMBL" id="VVN65958.1"/>
    </source>
</evidence>
<dbReference type="RefSeq" id="WP_150700435.1">
    <property type="nucleotide sequence ID" value="NZ_CABVIB010000001.1"/>
</dbReference>
<name>A0A5E6ZI34_PSEFL</name>
<organism evidence="2 3">
    <name type="scientific">Pseudomonas fluorescens</name>
    <dbReference type="NCBI Taxonomy" id="294"/>
    <lineage>
        <taxon>Bacteria</taxon>
        <taxon>Pseudomonadati</taxon>
        <taxon>Pseudomonadota</taxon>
        <taxon>Gammaproteobacteria</taxon>
        <taxon>Pseudomonadales</taxon>
        <taxon>Pseudomonadaceae</taxon>
        <taxon>Pseudomonas</taxon>
    </lineage>
</organism>
<gene>
    <name evidence="2" type="ORF">PS712_00096</name>
</gene>
<dbReference type="EMBL" id="CABVIB010000001">
    <property type="protein sequence ID" value="VVN65958.1"/>
    <property type="molecule type" value="Genomic_DNA"/>
</dbReference>
<reference evidence="2 3" key="1">
    <citation type="submission" date="2019-09" db="EMBL/GenBank/DDBJ databases">
        <authorList>
            <person name="Chandra G."/>
            <person name="Truman W A."/>
        </authorList>
    </citation>
    <scope>NUCLEOTIDE SEQUENCE [LARGE SCALE GENOMIC DNA]</scope>
    <source>
        <strain evidence="2">PS712</strain>
    </source>
</reference>
<evidence type="ECO:0000313" key="3">
    <source>
        <dbReference type="Proteomes" id="UP000326018"/>
    </source>
</evidence>
<feature type="region of interest" description="Disordered" evidence="1">
    <location>
        <begin position="76"/>
        <end position="102"/>
    </location>
</feature>